<feature type="transmembrane region" description="Helical" evidence="8">
    <location>
        <begin position="36"/>
        <end position="60"/>
    </location>
</feature>
<evidence type="ECO:0000256" key="5">
    <source>
        <dbReference type="ARBA" id="ARBA00022692"/>
    </source>
</evidence>
<keyword evidence="5 8" id="KW-0812">Transmembrane</keyword>
<dbReference type="CDD" id="cd06261">
    <property type="entry name" value="TM_PBP2"/>
    <property type="match status" value="1"/>
</dbReference>
<dbReference type="Gene3D" id="1.10.3720.10">
    <property type="entry name" value="MetI-like"/>
    <property type="match status" value="1"/>
</dbReference>
<keyword evidence="4" id="KW-1003">Cell membrane</keyword>
<feature type="transmembrane region" description="Helical" evidence="8">
    <location>
        <begin position="120"/>
        <end position="145"/>
    </location>
</feature>
<evidence type="ECO:0000256" key="2">
    <source>
        <dbReference type="ARBA" id="ARBA00007069"/>
    </source>
</evidence>
<evidence type="ECO:0000313" key="10">
    <source>
        <dbReference type="EMBL" id="RDV02249.1"/>
    </source>
</evidence>
<keyword evidence="3 8" id="KW-0813">Transport</keyword>
<dbReference type="SUPFAM" id="SSF161098">
    <property type="entry name" value="MetI-like"/>
    <property type="match status" value="1"/>
</dbReference>
<protein>
    <submittedName>
        <fullName evidence="10">ABC transporter permease</fullName>
    </submittedName>
</protein>
<dbReference type="RefSeq" id="WP_115518371.1">
    <property type="nucleotide sequence ID" value="NZ_QRGO01000002.1"/>
</dbReference>
<evidence type="ECO:0000256" key="7">
    <source>
        <dbReference type="ARBA" id="ARBA00023136"/>
    </source>
</evidence>
<feature type="transmembrane region" description="Helical" evidence="8">
    <location>
        <begin position="80"/>
        <end position="108"/>
    </location>
</feature>
<dbReference type="OrthoDB" id="9807047at2"/>
<dbReference type="EMBL" id="QRGO01000002">
    <property type="protein sequence ID" value="RDV02249.1"/>
    <property type="molecule type" value="Genomic_DNA"/>
</dbReference>
<comment type="similarity">
    <text evidence="2">Belongs to the binding-protein-dependent transport system permease family. CysTW subfamily.</text>
</comment>
<dbReference type="Proteomes" id="UP000263993">
    <property type="component" value="Unassembled WGS sequence"/>
</dbReference>
<dbReference type="PANTHER" id="PTHR42929">
    <property type="entry name" value="INNER MEMBRANE ABC TRANSPORTER PERMEASE PROTEIN YDCU-RELATED-RELATED"/>
    <property type="match status" value="1"/>
</dbReference>
<evidence type="ECO:0000256" key="3">
    <source>
        <dbReference type="ARBA" id="ARBA00022448"/>
    </source>
</evidence>
<evidence type="ECO:0000313" key="11">
    <source>
        <dbReference type="Proteomes" id="UP000263993"/>
    </source>
</evidence>
<dbReference type="InterPro" id="IPR000515">
    <property type="entry name" value="MetI-like"/>
</dbReference>
<evidence type="ECO:0000256" key="1">
    <source>
        <dbReference type="ARBA" id="ARBA00004651"/>
    </source>
</evidence>
<feature type="transmembrane region" description="Helical" evidence="8">
    <location>
        <begin position="165"/>
        <end position="190"/>
    </location>
</feature>
<feature type="transmembrane region" description="Helical" evidence="8">
    <location>
        <begin position="225"/>
        <end position="247"/>
    </location>
</feature>
<gene>
    <name evidence="10" type="ORF">DXH78_16800</name>
</gene>
<dbReference type="Pfam" id="PF00528">
    <property type="entry name" value="BPD_transp_1"/>
    <property type="match status" value="1"/>
</dbReference>
<comment type="caution">
    <text evidence="10">The sequence shown here is derived from an EMBL/GenBank/DDBJ whole genome shotgun (WGS) entry which is preliminary data.</text>
</comment>
<dbReference type="AlphaFoldDB" id="A0A371B3U4"/>
<feature type="domain" description="ABC transmembrane type-1" evidence="9">
    <location>
        <begin position="85"/>
        <end position="290"/>
    </location>
</feature>
<feature type="transmembrane region" description="Helical" evidence="8">
    <location>
        <begin position="267"/>
        <end position="290"/>
    </location>
</feature>
<sequence>MVERESRNGEREVRRVEARVIADGTGTGRGKSATALLLLLPGLALLTVVLAFPLASLVAGSFSGSAGPFTQYERIAGAPVYMLVLLRTVLISAATALLCLALGFPVAYRLTQASGLAKAAILLCIFLSFWTNLLVRGFSWMVLLNPNGVISHALEMLGIGFSVKLLYNTAGVLIGQTQILLPYMILPIAAVMSRADRTHVRAARSLGASPIKAFFYVYIPSVKTGIQAGLVLVFTLSLGSFIVPALLGGPEDTFLAQLIEFSINSTLNLGFASALATLLLATTLIIYWVADRWFGLGQVWSAR</sequence>
<reference evidence="11" key="1">
    <citation type="submission" date="2018-08" db="EMBL/GenBank/DDBJ databases">
        <authorList>
            <person name="Kim S.-J."/>
            <person name="Jung G.-Y."/>
        </authorList>
    </citation>
    <scope>NUCLEOTIDE SEQUENCE [LARGE SCALE GENOMIC DNA]</scope>
    <source>
        <strain evidence="11">GY_H</strain>
    </source>
</reference>
<proteinExistence type="inferred from homology"/>
<evidence type="ECO:0000259" key="9">
    <source>
        <dbReference type="PROSITE" id="PS50928"/>
    </source>
</evidence>
<comment type="subcellular location">
    <subcellularLocation>
        <location evidence="1 8">Cell membrane</location>
        <topology evidence="1 8">Multi-pass membrane protein</topology>
    </subcellularLocation>
</comment>
<dbReference type="PROSITE" id="PS50928">
    <property type="entry name" value="ABC_TM1"/>
    <property type="match status" value="1"/>
</dbReference>
<dbReference type="GO" id="GO:0005886">
    <property type="term" value="C:plasma membrane"/>
    <property type="evidence" value="ECO:0007669"/>
    <property type="project" value="UniProtKB-SubCell"/>
</dbReference>
<evidence type="ECO:0000256" key="8">
    <source>
        <dbReference type="RuleBase" id="RU363032"/>
    </source>
</evidence>
<evidence type="ECO:0000256" key="4">
    <source>
        <dbReference type="ARBA" id="ARBA00022475"/>
    </source>
</evidence>
<dbReference type="InterPro" id="IPR035906">
    <property type="entry name" value="MetI-like_sf"/>
</dbReference>
<accession>A0A371B3U4</accession>
<dbReference type="PANTHER" id="PTHR42929:SF5">
    <property type="entry name" value="ABC TRANSPORTER PERMEASE PROTEIN"/>
    <property type="match status" value="1"/>
</dbReference>
<evidence type="ECO:0000256" key="6">
    <source>
        <dbReference type="ARBA" id="ARBA00022989"/>
    </source>
</evidence>
<name>A0A371B3U4_9BRAD</name>
<keyword evidence="11" id="KW-1185">Reference proteome</keyword>
<organism evidence="10 11">
    <name type="scientific">Undibacter mobilis</name>
    <dbReference type="NCBI Taxonomy" id="2292256"/>
    <lineage>
        <taxon>Bacteria</taxon>
        <taxon>Pseudomonadati</taxon>
        <taxon>Pseudomonadota</taxon>
        <taxon>Alphaproteobacteria</taxon>
        <taxon>Hyphomicrobiales</taxon>
        <taxon>Nitrobacteraceae</taxon>
        <taxon>Undibacter</taxon>
    </lineage>
</organism>
<keyword evidence="7 8" id="KW-0472">Membrane</keyword>
<keyword evidence="6 8" id="KW-1133">Transmembrane helix</keyword>
<dbReference type="GO" id="GO:0055085">
    <property type="term" value="P:transmembrane transport"/>
    <property type="evidence" value="ECO:0007669"/>
    <property type="project" value="InterPro"/>
</dbReference>